<feature type="transmembrane region" description="Helical" evidence="1">
    <location>
        <begin position="117"/>
        <end position="138"/>
    </location>
</feature>
<evidence type="ECO:0000313" key="3">
    <source>
        <dbReference type="EMBL" id="MSC32787.1"/>
    </source>
</evidence>
<keyword evidence="1" id="KW-0472">Membrane</keyword>
<evidence type="ECO:0000256" key="1">
    <source>
        <dbReference type="SAM" id="Phobius"/>
    </source>
</evidence>
<feature type="transmembrane region" description="Helical" evidence="1">
    <location>
        <begin position="7"/>
        <end position="28"/>
    </location>
</feature>
<sequence length="155" mass="17440">MKKKVYQVTLILGMFSLLISAGLITLILKNNAYLLIDPTQDLYQLEVLDSQKGILQLCASLPSLLFVINTALVVMLYPLRTLRTSPSARYSYLWIGFSMIYQCLSFAEARWGCGIEAVTILFMSATWLMKATACRAVFRELKTEKRAQKGALCVN</sequence>
<organism evidence="2 4">
    <name type="scientific">Holdemania massiliensis</name>
    <dbReference type="NCBI Taxonomy" id="1468449"/>
    <lineage>
        <taxon>Bacteria</taxon>
        <taxon>Bacillati</taxon>
        <taxon>Bacillota</taxon>
        <taxon>Erysipelotrichia</taxon>
        <taxon>Erysipelotrichales</taxon>
        <taxon>Erysipelotrichaceae</taxon>
        <taxon>Holdemania</taxon>
    </lineage>
</organism>
<feature type="transmembrane region" description="Helical" evidence="1">
    <location>
        <begin position="91"/>
        <end position="111"/>
    </location>
</feature>
<proteinExistence type="predicted"/>
<gene>
    <name evidence="3" type="ORF">GKD88_06610</name>
    <name evidence="2" type="ORF">GKE08_06815</name>
</gene>
<protein>
    <submittedName>
        <fullName evidence="2">Uncharacterized protein</fullName>
    </submittedName>
</protein>
<keyword evidence="1" id="KW-0812">Transmembrane</keyword>
<dbReference type="EMBL" id="WKPJ01000007">
    <property type="protein sequence ID" value="MSA89033.1"/>
    <property type="molecule type" value="Genomic_DNA"/>
</dbReference>
<feature type="transmembrane region" description="Helical" evidence="1">
    <location>
        <begin position="54"/>
        <end position="79"/>
    </location>
</feature>
<evidence type="ECO:0000313" key="4">
    <source>
        <dbReference type="Proteomes" id="UP000433575"/>
    </source>
</evidence>
<dbReference type="AlphaFoldDB" id="A0A6N7S564"/>
<evidence type="ECO:0000313" key="2">
    <source>
        <dbReference type="EMBL" id="MSA89033.1"/>
    </source>
</evidence>
<dbReference type="RefSeq" id="WP_154238418.1">
    <property type="nucleotide sequence ID" value="NZ_CALJPI010000218.1"/>
</dbReference>
<dbReference type="Proteomes" id="UP000433575">
    <property type="component" value="Unassembled WGS sequence"/>
</dbReference>
<dbReference type="OrthoDB" id="9954192at2"/>
<comment type="caution">
    <text evidence="2">The sequence shown here is derived from an EMBL/GenBank/DDBJ whole genome shotgun (WGS) entry which is preliminary data.</text>
</comment>
<evidence type="ECO:0000313" key="5">
    <source>
        <dbReference type="Proteomes" id="UP000480929"/>
    </source>
</evidence>
<dbReference type="Proteomes" id="UP000480929">
    <property type="component" value="Unassembled WGS sequence"/>
</dbReference>
<reference evidence="4 5" key="1">
    <citation type="journal article" date="2019" name="Nat. Med.">
        <title>A library of human gut bacterial isolates paired with longitudinal multiomics data enables mechanistic microbiome research.</title>
        <authorList>
            <person name="Poyet M."/>
            <person name="Groussin M."/>
            <person name="Gibbons S.M."/>
            <person name="Avila-Pacheco J."/>
            <person name="Jiang X."/>
            <person name="Kearney S.M."/>
            <person name="Perrotta A.R."/>
            <person name="Berdy B."/>
            <person name="Zhao S."/>
            <person name="Lieberman T.D."/>
            <person name="Swanson P.K."/>
            <person name="Smith M."/>
            <person name="Roesemann S."/>
            <person name="Alexander J.E."/>
            <person name="Rich S.A."/>
            <person name="Livny J."/>
            <person name="Vlamakis H."/>
            <person name="Clish C."/>
            <person name="Bullock K."/>
            <person name="Deik A."/>
            <person name="Scott J."/>
            <person name="Pierce K.A."/>
            <person name="Xavier R.J."/>
            <person name="Alm E.J."/>
        </authorList>
    </citation>
    <scope>NUCLEOTIDE SEQUENCE [LARGE SCALE GENOMIC DNA]</scope>
    <source>
        <strain evidence="2 4">BIOML-A4</strain>
        <strain evidence="3 5">BIOML-A5</strain>
    </source>
</reference>
<dbReference type="EMBL" id="WKPI01000008">
    <property type="protein sequence ID" value="MSC32787.1"/>
    <property type="molecule type" value="Genomic_DNA"/>
</dbReference>
<accession>A0A6N7S564</accession>
<keyword evidence="1" id="KW-1133">Transmembrane helix</keyword>
<name>A0A6N7S564_9FIRM</name>
<keyword evidence="5" id="KW-1185">Reference proteome</keyword>